<evidence type="ECO:0000313" key="7">
    <source>
        <dbReference type="Proteomes" id="UP000290870"/>
    </source>
</evidence>
<dbReference type="PANTHER" id="PTHR43420:SF47">
    <property type="entry name" value="N-ACETYLTRANSFERASE DOMAIN-CONTAINING PROTEIN"/>
    <property type="match status" value="1"/>
</dbReference>
<dbReference type="PROSITE" id="PS51186">
    <property type="entry name" value="GNAT"/>
    <property type="match status" value="1"/>
</dbReference>
<dbReference type="Proteomes" id="UP000290870">
    <property type="component" value="Unassembled WGS sequence"/>
</dbReference>
<feature type="domain" description="N-acetyltransferase" evidence="3">
    <location>
        <begin position="11"/>
        <end position="185"/>
    </location>
</feature>
<name>A0A4Q0ZB79_9BACT</name>
<accession>A0A4Q0ZB79</accession>
<dbReference type="AlphaFoldDB" id="A0A4Q0ZB79"/>
<dbReference type="InterPro" id="IPR050680">
    <property type="entry name" value="YpeA/RimI_acetyltransf"/>
</dbReference>
<evidence type="ECO:0000259" key="3">
    <source>
        <dbReference type="PROSITE" id="PS51186"/>
    </source>
</evidence>
<evidence type="ECO:0000313" key="4">
    <source>
        <dbReference type="EMBL" id="RXI37339.1"/>
    </source>
</evidence>
<gene>
    <name evidence="4" type="ORF">CP963_12940</name>
    <name evidence="5" type="ORF">CRU90_09540</name>
</gene>
<dbReference type="Pfam" id="PF00583">
    <property type="entry name" value="Acetyltransf_1"/>
    <property type="match status" value="1"/>
</dbReference>
<evidence type="ECO:0000313" key="6">
    <source>
        <dbReference type="Proteomes" id="UP000290378"/>
    </source>
</evidence>
<dbReference type="Proteomes" id="UP000290378">
    <property type="component" value="Unassembled WGS sequence"/>
</dbReference>
<dbReference type="InterPro" id="IPR000182">
    <property type="entry name" value="GNAT_dom"/>
</dbReference>
<comment type="caution">
    <text evidence="5">The sequence shown here is derived from an EMBL/GenBank/DDBJ whole genome shotgun (WGS) entry which is preliminary data.</text>
</comment>
<sequence length="185" mass="21444">MIKQAQKNNITNISTLIFDAIHNIANTLTGENEEKKILETLDFYIKMDVNRLSYNNIWVYEIENQTVGLILAYNSNDIKKLDAPILQHLKTKNIFLDSFEKESFADEFYIDTVSVLENFQGRGIAKELFMFIENKAKQLGFKKLSLLVDFENPKALALYEKLGFEKNEILKVSGSNFHHMIKKLD</sequence>
<protein>
    <submittedName>
        <fullName evidence="5">GNAT family N-acetyltransferase</fullName>
    </submittedName>
</protein>
<dbReference type="EMBL" id="NXII01000029">
    <property type="protein sequence ID" value="RXI37339.1"/>
    <property type="molecule type" value="Genomic_DNA"/>
</dbReference>
<organism evidence="5 7">
    <name type="scientific">Arcobacter cloacae</name>
    <dbReference type="NCBI Taxonomy" id="1054034"/>
    <lineage>
        <taxon>Bacteria</taxon>
        <taxon>Pseudomonadati</taxon>
        <taxon>Campylobacterota</taxon>
        <taxon>Epsilonproteobacteria</taxon>
        <taxon>Campylobacterales</taxon>
        <taxon>Arcobacteraceae</taxon>
        <taxon>Arcobacter</taxon>
    </lineage>
</organism>
<dbReference type="GO" id="GO:0016747">
    <property type="term" value="F:acyltransferase activity, transferring groups other than amino-acyl groups"/>
    <property type="evidence" value="ECO:0007669"/>
    <property type="project" value="InterPro"/>
</dbReference>
<evidence type="ECO:0000256" key="2">
    <source>
        <dbReference type="ARBA" id="ARBA00023315"/>
    </source>
</evidence>
<evidence type="ECO:0000256" key="1">
    <source>
        <dbReference type="ARBA" id="ARBA00022679"/>
    </source>
</evidence>
<dbReference type="CDD" id="cd04301">
    <property type="entry name" value="NAT_SF"/>
    <property type="match status" value="1"/>
</dbReference>
<dbReference type="SUPFAM" id="SSF55729">
    <property type="entry name" value="Acyl-CoA N-acyltransferases (Nat)"/>
    <property type="match status" value="1"/>
</dbReference>
<keyword evidence="6" id="KW-1185">Reference proteome</keyword>
<proteinExistence type="predicted"/>
<reference evidence="5 7" key="2">
    <citation type="submission" date="2017-10" db="EMBL/GenBank/DDBJ databases">
        <title>Genomics of the genus Arcobacter.</title>
        <authorList>
            <person name="Perez-Cataluna A."/>
            <person name="Figueras M.J."/>
        </authorList>
    </citation>
    <scope>NUCLEOTIDE SEQUENCE [LARGE SCALE GENOMIC DNA]</scope>
    <source>
        <strain evidence="5 7">F26</strain>
    </source>
</reference>
<dbReference type="EMBL" id="PDJZ01000011">
    <property type="protein sequence ID" value="RXJ83449.1"/>
    <property type="molecule type" value="Genomic_DNA"/>
</dbReference>
<dbReference type="OrthoDB" id="5319888at2"/>
<dbReference type="PANTHER" id="PTHR43420">
    <property type="entry name" value="ACETYLTRANSFERASE"/>
    <property type="match status" value="1"/>
</dbReference>
<keyword evidence="1 5" id="KW-0808">Transferase</keyword>
<reference evidence="4 6" key="1">
    <citation type="submission" date="2017-09" db="EMBL/GenBank/DDBJ databases">
        <title>Genomics of the genus Arcobacter.</title>
        <authorList>
            <person name="Perez-Cataluna A."/>
            <person name="Figueras M.J."/>
            <person name="Salas-Masso N."/>
        </authorList>
    </citation>
    <scope>NUCLEOTIDE SEQUENCE [LARGE SCALE GENOMIC DNA]</scope>
    <source>
        <strain evidence="4 6">CECT 7834</strain>
    </source>
</reference>
<dbReference type="InterPro" id="IPR016181">
    <property type="entry name" value="Acyl_CoA_acyltransferase"/>
</dbReference>
<dbReference type="RefSeq" id="WP_128987058.1">
    <property type="nucleotide sequence ID" value="NZ_CBCSEI010000016.1"/>
</dbReference>
<keyword evidence="2" id="KW-0012">Acyltransferase</keyword>
<evidence type="ECO:0000313" key="5">
    <source>
        <dbReference type="EMBL" id="RXJ83449.1"/>
    </source>
</evidence>
<dbReference type="Gene3D" id="3.40.630.30">
    <property type="match status" value="1"/>
</dbReference>